<gene>
    <name evidence="1" type="ORF">HPB50_018366</name>
</gene>
<protein>
    <submittedName>
        <fullName evidence="1">Uncharacterized protein</fullName>
    </submittedName>
</protein>
<dbReference type="Proteomes" id="UP000821845">
    <property type="component" value="Chromosome 1"/>
</dbReference>
<evidence type="ECO:0000313" key="1">
    <source>
        <dbReference type="EMBL" id="KAH6947308.1"/>
    </source>
</evidence>
<comment type="caution">
    <text evidence="1">The sequence shown here is derived from an EMBL/GenBank/DDBJ whole genome shotgun (WGS) entry which is preliminary data.</text>
</comment>
<accession>A0ACB7TJR2</accession>
<keyword evidence="2" id="KW-1185">Reference proteome</keyword>
<dbReference type="EMBL" id="CM023481">
    <property type="protein sequence ID" value="KAH6947308.1"/>
    <property type="molecule type" value="Genomic_DNA"/>
</dbReference>
<sequence length="205" mass="21735">MLVDGLADTCSASTMSSDNSNSSSNGNSTAALPVVSSGDEGLKEVASASGKCSTLRRRSVMDRAPRYGRAASAQQGEVPPPPTRCLWLLRAPAWASLAQPTMAPLAPSSVPDFLGGERGKPDAVEDPGGGLNSKARLVCPFPYVNRRNGCDEVLKVDVLSGAYESYRIRHSSSRFEEGGCSRLTLAGVVLRVTWERGNDETFSKL</sequence>
<name>A0ACB7TJR2_HYAAI</name>
<evidence type="ECO:0000313" key="2">
    <source>
        <dbReference type="Proteomes" id="UP000821845"/>
    </source>
</evidence>
<organism evidence="1 2">
    <name type="scientific">Hyalomma asiaticum</name>
    <name type="common">Tick</name>
    <dbReference type="NCBI Taxonomy" id="266040"/>
    <lineage>
        <taxon>Eukaryota</taxon>
        <taxon>Metazoa</taxon>
        <taxon>Ecdysozoa</taxon>
        <taxon>Arthropoda</taxon>
        <taxon>Chelicerata</taxon>
        <taxon>Arachnida</taxon>
        <taxon>Acari</taxon>
        <taxon>Parasitiformes</taxon>
        <taxon>Ixodida</taxon>
        <taxon>Ixodoidea</taxon>
        <taxon>Ixodidae</taxon>
        <taxon>Hyalomminae</taxon>
        <taxon>Hyalomma</taxon>
    </lineage>
</organism>
<reference evidence="1" key="1">
    <citation type="submission" date="2020-05" db="EMBL/GenBank/DDBJ databases">
        <title>Large-scale comparative analyses of tick genomes elucidate their genetic diversity and vector capacities.</title>
        <authorList>
            <person name="Jia N."/>
            <person name="Wang J."/>
            <person name="Shi W."/>
            <person name="Du L."/>
            <person name="Sun Y."/>
            <person name="Zhan W."/>
            <person name="Jiang J."/>
            <person name="Wang Q."/>
            <person name="Zhang B."/>
            <person name="Ji P."/>
            <person name="Sakyi L.B."/>
            <person name="Cui X."/>
            <person name="Yuan T."/>
            <person name="Jiang B."/>
            <person name="Yang W."/>
            <person name="Lam T.T.-Y."/>
            <person name="Chang Q."/>
            <person name="Ding S."/>
            <person name="Wang X."/>
            <person name="Zhu J."/>
            <person name="Ruan X."/>
            <person name="Zhao L."/>
            <person name="Wei J."/>
            <person name="Que T."/>
            <person name="Du C."/>
            <person name="Cheng J."/>
            <person name="Dai P."/>
            <person name="Han X."/>
            <person name="Huang E."/>
            <person name="Gao Y."/>
            <person name="Liu J."/>
            <person name="Shao H."/>
            <person name="Ye R."/>
            <person name="Li L."/>
            <person name="Wei W."/>
            <person name="Wang X."/>
            <person name="Wang C."/>
            <person name="Yang T."/>
            <person name="Huo Q."/>
            <person name="Li W."/>
            <person name="Guo W."/>
            <person name="Chen H."/>
            <person name="Zhou L."/>
            <person name="Ni X."/>
            <person name="Tian J."/>
            <person name="Zhou Y."/>
            <person name="Sheng Y."/>
            <person name="Liu T."/>
            <person name="Pan Y."/>
            <person name="Xia L."/>
            <person name="Li J."/>
            <person name="Zhao F."/>
            <person name="Cao W."/>
        </authorList>
    </citation>
    <scope>NUCLEOTIDE SEQUENCE</scope>
    <source>
        <strain evidence="1">Hyas-2018</strain>
    </source>
</reference>
<proteinExistence type="predicted"/>